<dbReference type="PANTHER" id="PTHR47942">
    <property type="entry name" value="TETRATRICOPEPTIDE REPEAT (TPR)-LIKE SUPERFAMILY PROTEIN-RELATED"/>
    <property type="match status" value="1"/>
</dbReference>
<protein>
    <recommendedName>
        <fullName evidence="3">PROP1-like PPR domain-containing protein</fullName>
    </recommendedName>
</protein>
<evidence type="ECO:0000256" key="1">
    <source>
        <dbReference type="ARBA" id="ARBA00022737"/>
    </source>
</evidence>
<dbReference type="AlphaFoldDB" id="A0A422P1H7"/>
<gene>
    <name evidence="4" type="ORF">TraAM80_00851</name>
</gene>
<dbReference type="InterPro" id="IPR011990">
    <property type="entry name" value="TPR-like_helical_dom_sf"/>
</dbReference>
<dbReference type="OrthoDB" id="185373at2759"/>
<comment type="caution">
    <text evidence="4">The sequence shown here is derived from an EMBL/GenBank/DDBJ whole genome shotgun (WGS) entry which is preliminary data.</text>
</comment>
<dbReference type="PROSITE" id="PS51375">
    <property type="entry name" value="PPR"/>
    <property type="match status" value="5"/>
</dbReference>
<dbReference type="Pfam" id="PF17177">
    <property type="entry name" value="PPR_long"/>
    <property type="match status" value="1"/>
</dbReference>
<dbReference type="RefSeq" id="XP_029242234.1">
    <property type="nucleotide sequence ID" value="XM_029377915.1"/>
</dbReference>
<organism evidence="4 5">
    <name type="scientific">Trypanosoma rangeli</name>
    <dbReference type="NCBI Taxonomy" id="5698"/>
    <lineage>
        <taxon>Eukaryota</taxon>
        <taxon>Discoba</taxon>
        <taxon>Euglenozoa</taxon>
        <taxon>Kinetoplastea</taxon>
        <taxon>Metakinetoplastina</taxon>
        <taxon>Trypanosomatida</taxon>
        <taxon>Trypanosomatidae</taxon>
        <taxon>Trypanosoma</taxon>
        <taxon>Herpetosoma</taxon>
    </lineage>
</organism>
<dbReference type="InterPro" id="IPR033443">
    <property type="entry name" value="PROP1-like_PPR_dom"/>
</dbReference>
<evidence type="ECO:0000259" key="3">
    <source>
        <dbReference type="Pfam" id="PF17177"/>
    </source>
</evidence>
<evidence type="ECO:0000256" key="2">
    <source>
        <dbReference type="PROSITE-ProRule" id="PRU00708"/>
    </source>
</evidence>
<dbReference type="Pfam" id="PF13812">
    <property type="entry name" value="PPR_3"/>
    <property type="match status" value="3"/>
</dbReference>
<dbReference type="EMBL" id="MKGL01000016">
    <property type="protein sequence ID" value="RNF11524.1"/>
    <property type="molecule type" value="Genomic_DNA"/>
</dbReference>
<feature type="repeat" description="PPR" evidence="2">
    <location>
        <begin position="537"/>
        <end position="571"/>
    </location>
</feature>
<dbReference type="PANTHER" id="PTHR47942:SF63">
    <property type="entry name" value="PENTATRICOPEPTIDE REPEAT-CONTAINING PROTEIN"/>
    <property type="match status" value="1"/>
</dbReference>
<dbReference type="GeneID" id="40324784"/>
<reference evidence="4 5" key="1">
    <citation type="journal article" date="2018" name="BMC Genomics">
        <title>Genomic comparison of Trypanosoma conorhini and Trypanosoma rangeli to Trypanosoma cruzi strains of high and low virulence.</title>
        <authorList>
            <person name="Bradwell K.R."/>
            <person name="Koparde V.N."/>
            <person name="Matveyev A.V."/>
            <person name="Serrano M.G."/>
            <person name="Alves J.M."/>
            <person name="Parikh H."/>
            <person name="Huang B."/>
            <person name="Lee V."/>
            <person name="Espinosa-Alvarez O."/>
            <person name="Ortiz P.A."/>
            <person name="Costa-Martins A.G."/>
            <person name="Teixeira M.M."/>
            <person name="Buck G.A."/>
        </authorList>
    </citation>
    <scope>NUCLEOTIDE SEQUENCE [LARGE SCALE GENOMIC DNA]</scope>
    <source>
        <strain evidence="4 5">AM80</strain>
    </source>
</reference>
<dbReference type="NCBIfam" id="TIGR00756">
    <property type="entry name" value="PPR"/>
    <property type="match status" value="4"/>
</dbReference>
<feature type="repeat" description="PPR" evidence="2">
    <location>
        <begin position="230"/>
        <end position="264"/>
    </location>
</feature>
<evidence type="ECO:0000313" key="4">
    <source>
        <dbReference type="EMBL" id="RNF11524.1"/>
    </source>
</evidence>
<dbReference type="Proteomes" id="UP000283634">
    <property type="component" value="Unassembled WGS sequence"/>
</dbReference>
<name>A0A422P1H7_TRYRA</name>
<dbReference type="VEuPathDB" id="TriTrypDB:TRSC58_07235"/>
<dbReference type="Gene3D" id="1.25.40.10">
    <property type="entry name" value="Tetratricopeptide repeat domain"/>
    <property type="match status" value="5"/>
</dbReference>
<dbReference type="Pfam" id="PF13041">
    <property type="entry name" value="PPR_2"/>
    <property type="match status" value="1"/>
</dbReference>
<keyword evidence="1" id="KW-0677">Repeat</keyword>
<evidence type="ECO:0000313" key="5">
    <source>
        <dbReference type="Proteomes" id="UP000283634"/>
    </source>
</evidence>
<dbReference type="InterPro" id="IPR051222">
    <property type="entry name" value="PPR/CCM1_RNA-binding"/>
</dbReference>
<feature type="repeat" description="PPR" evidence="2">
    <location>
        <begin position="195"/>
        <end position="229"/>
    </location>
</feature>
<proteinExistence type="predicted"/>
<dbReference type="InterPro" id="IPR002885">
    <property type="entry name" value="PPR_rpt"/>
</dbReference>
<dbReference type="OMA" id="ANEETFC"/>
<keyword evidence="5" id="KW-1185">Reference proteome</keyword>
<feature type="repeat" description="PPR" evidence="2">
    <location>
        <begin position="574"/>
        <end position="608"/>
    </location>
</feature>
<accession>A0A422P1H7</accession>
<sequence length="796" mass="91381">MAAQVIIKRPDGTETRFVRQRARKEMSCVDAEAVKKDEDRETVSACPPYTASFNALLKEYREKNSRVFVNAVLERMHAEAIPLNVVTYNLLMERVVCFHDDLVFKLYDEMKEEAMKENGSVRPNLTTYQLLFRACERKGQYQRAFLFYKQLRDLMHIVPDSPTYDTLLGFCAAVRDVAQASYFMEEMKKHGVTPDVSTYNCMISVLVDSAPYNETLHVFMQMVKEGIQPTIRTYNTLSKAAYIHGDYDRAFQFFEEIKKHGMVPDVVTYNTLLCLAEQRLEYVMGYGAYKHVQRTFEQRKRGRRSIAELALTLFSEMGSMNVRPNTFSFNQLMTVLLKCGDYRVFEIYRTMQERYNEAKDEIELQLKRQAKKRQLAMSQAVGDSVVAQRDMLGSGTMSVGEAPVTLQEMMGMEDVRSSARIAARQIRPNLDTYRIILRACLELGLAPKYGLFYHKLQHEGLVPDHGIAILMESICEANGDKVLALQILEDAKKNGVMIDVTLFNVYLNVLASLGAAEMIDIVQEMQLGVNAFNVRPDVETYNIMLRGYLCMQRHDEVEKLFSSMYLSYFQVTPNAETYCCVLRAYREKRDTAAATQLLASMRNRNIPVMIQHYHELMRVYLEADDSRVEEVFLSLRNPKEESLPKADTECFFIALQYYLRHQMFEKLERLFKTLKTDSDVEADAGCYGVMLEMFFAQKRVADAKTLFADFRMKCVPPSILVYNTLLRIFVSQDDTTMYEVLEDMKTNHVAPTANTFGILLQCAEGRRLVSVAVDNSLFWDPASALAGISQVTEGRC</sequence>
<feature type="repeat" description="PPR" evidence="2">
    <location>
        <begin position="160"/>
        <end position="194"/>
    </location>
</feature>
<feature type="domain" description="PROP1-like PPR" evidence="3">
    <location>
        <begin position="475"/>
        <end position="628"/>
    </location>
</feature>